<evidence type="ECO:0000313" key="3">
    <source>
        <dbReference type="Proteomes" id="UP000031760"/>
    </source>
</evidence>
<evidence type="ECO:0000256" key="1">
    <source>
        <dbReference type="SAM" id="Coils"/>
    </source>
</evidence>
<organism evidence="2 3">
    <name type="scientific">Nonlabens marinus S1-08</name>
    <dbReference type="NCBI Taxonomy" id="1454201"/>
    <lineage>
        <taxon>Bacteria</taxon>
        <taxon>Pseudomonadati</taxon>
        <taxon>Bacteroidota</taxon>
        <taxon>Flavobacteriia</taxon>
        <taxon>Flavobacteriales</taxon>
        <taxon>Flavobacteriaceae</taxon>
        <taxon>Nonlabens</taxon>
    </lineage>
</organism>
<dbReference type="KEGG" id="nmf:NMS_1783"/>
<dbReference type="HOGENOM" id="CLU_564789_0_0_10"/>
<feature type="coiled-coil region" evidence="1">
    <location>
        <begin position="163"/>
        <end position="264"/>
    </location>
</feature>
<evidence type="ECO:0000313" key="2">
    <source>
        <dbReference type="EMBL" id="BAO55792.1"/>
    </source>
</evidence>
<dbReference type="Proteomes" id="UP000031760">
    <property type="component" value="Chromosome"/>
</dbReference>
<reference evidence="2 3" key="1">
    <citation type="journal article" date="2014" name="Proc. Natl. Acad. Sci. U.S.A.">
        <title>Functional characterization of flavobacteria rhodopsins reveals a unique class of light-driven chloride pump in bacteria.</title>
        <authorList>
            <person name="Yoshizawa S."/>
            <person name="Kumagai Y."/>
            <person name="Kim H."/>
            <person name="Ogura Y."/>
            <person name="Hayashi T."/>
            <person name="Iwasaki W."/>
            <person name="DeLong E.F."/>
            <person name="Kogure K."/>
        </authorList>
    </citation>
    <scope>NUCLEOTIDE SEQUENCE [LARGE SCALE GENOMIC DNA]</scope>
    <source>
        <strain evidence="2 3">S1-08</strain>
    </source>
</reference>
<keyword evidence="1" id="KW-0175">Coiled coil</keyword>
<keyword evidence="3" id="KW-1185">Reference proteome</keyword>
<proteinExistence type="predicted"/>
<dbReference type="AlphaFoldDB" id="W8VXE6"/>
<name>W8VXE6_9FLAO</name>
<gene>
    <name evidence="2" type="ORF">NMS_1783</name>
</gene>
<dbReference type="STRING" id="1454201.NMS_1783"/>
<protein>
    <submittedName>
        <fullName evidence="2">Uncharacterized protein</fullName>
    </submittedName>
</protein>
<dbReference type="EMBL" id="AP014548">
    <property type="protein sequence ID" value="BAO55792.1"/>
    <property type="molecule type" value="Genomic_DNA"/>
</dbReference>
<accession>W8VXE6</accession>
<sequence length="483" mass="54293">MFTILIFFAFAKANSQSDTSIAVNSPITFTKNTTRTELFDIIKSLADEHQVKAQLTAYRRSSDRINSLGFKFTDATGKVSEFETEASTGISDLCLNVSVEGSVTFFGLCSSPTVAEKIRGDTTPADLITVVSTNSSPAKVNVREQQLEVLRENAVARDRARNSLKLQNELARKETNVAVLEERQDEIVSATDMLRQQQQIAREELKQLEKETNAVKRERKQLDYNNERALAKRDSLRDQQARLQQQLEREQKELEATIQAQNIARELIAKQQQVIEEQGLKAETAENLKAYRTALLGKEGNETLKKKGFLFFAADQCSYQIYEGYTIIFDALGRILFTINKELSQSPMSGELKINGKRYTYLYQANSLMVKNQVGQAVNQYGELLYPSQEAEIQLQFNTTHEFTIEAGLSPRELLAAFMDIGTLNFEAAILRETRNAKGVLVELIFQLQGDEFVFQDPAGISSIRIELDQPQLLSRVVPASAG</sequence>